<keyword evidence="1 3" id="KW-0378">Hydrolase</keyword>
<comment type="caution">
    <text evidence="3">The sequence shown here is derived from an EMBL/GenBank/DDBJ whole genome shotgun (WGS) entry which is preliminary data.</text>
</comment>
<dbReference type="GO" id="GO:0016787">
    <property type="term" value="F:hydrolase activity"/>
    <property type="evidence" value="ECO:0007669"/>
    <property type="project" value="UniProtKB-KW"/>
</dbReference>
<dbReference type="EC" id="3.4.22.71" evidence="3"/>
<dbReference type="SUPFAM" id="SSF63817">
    <property type="entry name" value="Sortase"/>
    <property type="match status" value="1"/>
</dbReference>
<keyword evidence="2" id="KW-0472">Membrane</keyword>
<dbReference type="InterPro" id="IPR005754">
    <property type="entry name" value="Sortase"/>
</dbReference>
<dbReference type="Gene3D" id="2.40.260.10">
    <property type="entry name" value="Sortase"/>
    <property type="match status" value="1"/>
</dbReference>
<evidence type="ECO:0000313" key="3">
    <source>
        <dbReference type="EMBL" id="MBC5666775.1"/>
    </source>
</evidence>
<dbReference type="CDD" id="cd05826">
    <property type="entry name" value="Sortase_B"/>
    <property type="match status" value="1"/>
</dbReference>
<dbReference type="InterPro" id="IPR009835">
    <property type="entry name" value="SrtB"/>
</dbReference>
<dbReference type="EMBL" id="JACOOZ010000001">
    <property type="protein sequence ID" value="MBC5666775.1"/>
    <property type="molecule type" value="Genomic_DNA"/>
</dbReference>
<gene>
    <name evidence="3" type="primary">srtB</name>
    <name evidence="3" type="ORF">H8S00_02035</name>
</gene>
<protein>
    <submittedName>
        <fullName evidence="3">Class B sortase</fullName>
        <ecNumber evidence="3">3.4.22.71</ecNumber>
    </submittedName>
</protein>
<keyword evidence="2" id="KW-0812">Transmembrane</keyword>
<accession>A0ABR7F1S6</accession>
<dbReference type="NCBIfam" id="TIGR03064">
    <property type="entry name" value="sortase_srtB"/>
    <property type="match status" value="1"/>
</dbReference>
<reference evidence="3 4" key="1">
    <citation type="submission" date="2020-08" db="EMBL/GenBank/DDBJ databases">
        <title>Genome public.</title>
        <authorList>
            <person name="Liu C."/>
            <person name="Sun Q."/>
        </authorList>
    </citation>
    <scope>NUCLEOTIDE SEQUENCE [LARGE SCALE GENOMIC DNA]</scope>
    <source>
        <strain evidence="3 4">BX4</strain>
    </source>
</reference>
<evidence type="ECO:0000313" key="4">
    <source>
        <dbReference type="Proteomes" id="UP000597877"/>
    </source>
</evidence>
<keyword evidence="4" id="KW-1185">Reference proteome</keyword>
<evidence type="ECO:0000256" key="1">
    <source>
        <dbReference type="ARBA" id="ARBA00022801"/>
    </source>
</evidence>
<feature type="transmembrane region" description="Helical" evidence="2">
    <location>
        <begin position="7"/>
        <end position="31"/>
    </location>
</feature>
<organism evidence="3 4">
    <name type="scientific">Eubacterium segne</name>
    <dbReference type="NCBI Taxonomy" id="2763045"/>
    <lineage>
        <taxon>Bacteria</taxon>
        <taxon>Bacillati</taxon>
        <taxon>Bacillota</taxon>
        <taxon>Clostridia</taxon>
        <taxon>Eubacteriales</taxon>
        <taxon>Eubacteriaceae</taxon>
        <taxon>Eubacterium</taxon>
    </lineage>
</organism>
<sequence>MKIKKLLWGIFFVFFLIILIFSGYKIISIFFDNGGNVDKYIEETSTITKESESDSMADNHGIKWSSLKKANDDIYAWIYIPNTNVDYPIVQSSVYESDTLYLDHNIDKKPDIAGAIFSERANRKDFSDPVTVIYGHNMKNGSMFKTLHSFEDAKFFKKNKFIYIYTEKRKLTYKIYSAYVYDDRHILNSFNFEDKKIFKKYLKSTQNPQSLTKNTRKVDLNTDSKVLTLSTCTNGAANTRYLVQGVLIKDEQTK</sequence>
<proteinExistence type="predicted"/>
<name>A0ABR7F1S6_9FIRM</name>
<keyword evidence="2" id="KW-1133">Transmembrane helix</keyword>
<dbReference type="Proteomes" id="UP000597877">
    <property type="component" value="Unassembled WGS sequence"/>
</dbReference>
<dbReference type="RefSeq" id="WP_158576835.1">
    <property type="nucleotide sequence ID" value="NZ_JACOOZ010000001.1"/>
</dbReference>
<dbReference type="InterPro" id="IPR023365">
    <property type="entry name" value="Sortase_dom-sf"/>
</dbReference>
<dbReference type="Pfam" id="PF04203">
    <property type="entry name" value="Sortase"/>
    <property type="match status" value="1"/>
</dbReference>
<evidence type="ECO:0000256" key="2">
    <source>
        <dbReference type="SAM" id="Phobius"/>
    </source>
</evidence>